<evidence type="ECO:0008006" key="3">
    <source>
        <dbReference type="Google" id="ProtNLM"/>
    </source>
</evidence>
<name>A0AA37XJF7_9MICO</name>
<dbReference type="Pfam" id="PF19420">
    <property type="entry name" value="DDAH_eukar"/>
    <property type="match status" value="1"/>
</dbReference>
<sequence length="195" mass="20743">MDGKALAVSFHYPQRRGEAQLYADWLRADGFEVTDAVAINEGEGDFLTVGRRMIAATGFRSDPASHAELAAVTGLEVVSLELVDPRFYHVDTALTVLDERTVAYLPEAFSPASRERLQELFPDAIHVSLADAQVFGLNAVSDGRNVVVAAQATGFIAALEAAGYQPVPVDLSELLKGGGGIKCCTLELRPAPDAG</sequence>
<evidence type="ECO:0000313" key="2">
    <source>
        <dbReference type="Proteomes" id="UP001157161"/>
    </source>
</evidence>
<protein>
    <recommendedName>
        <fullName evidence="3">Amidinotransferase</fullName>
    </recommendedName>
</protein>
<reference evidence="1" key="2">
    <citation type="submission" date="2023-02" db="EMBL/GenBank/DDBJ databases">
        <authorList>
            <person name="Sun Q."/>
            <person name="Mori K."/>
        </authorList>
    </citation>
    <scope>NUCLEOTIDE SEQUENCE</scope>
    <source>
        <strain evidence="1">NBRC 112290</strain>
    </source>
</reference>
<accession>A0AA37XJF7</accession>
<proteinExistence type="predicted"/>
<gene>
    <name evidence="1" type="ORF">GCM10025875_35520</name>
</gene>
<dbReference type="Gene3D" id="3.75.10.10">
    <property type="entry name" value="L-arginine/glycine Amidinotransferase, Chain A"/>
    <property type="match status" value="1"/>
</dbReference>
<dbReference type="AlphaFoldDB" id="A0AA37XJF7"/>
<organism evidence="1 2">
    <name type="scientific">Litorihabitans aurantiacus</name>
    <dbReference type="NCBI Taxonomy" id="1930061"/>
    <lineage>
        <taxon>Bacteria</taxon>
        <taxon>Bacillati</taxon>
        <taxon>Actinomycetota</taxon>
        <taxon>Actinomycetes</taxon>
        <taxon>Micrococcales</taxon>
        <taxon>Beutenbergiaceae</taxon>
        <taxon>Litorihabitans</taxon>
    </lineage>
</organism>
<dbReference type="EMBL" id="BSUM01000001">
    <property type="protein sequence ID" value="GMA33560.1"/>
    <property type="molecule type" value="Genomic_DNA"/>
</dbReference>
<keyword evidence="2" id="KW-1185">Reference proteome</keyword>
<comment type="caution">
    <text evidence="1">The sequence shown here is derived from an EMBL/GenBank/DDBJ whole genome shotgun (WGS) entry which is preliminary data.</text>
</comment>
<reference evidence="1" key="1">
    <citation type="journal article" date="2014" name="Int. J. Syst. Evol. Microbiol.">
        <title>Complete genome sequence of Corynebacterium casei LMG S-19264T (=DSM 44701T), isolated from a smear-ripened cheese.</title>
        <authorList>
            <consortium name="US DOE Joint Genome Institute (JGI-PGF)"/>
            <person name="Walter F."/>
            <person name="Albersmeier A."/>
            <person name="Kalinowski J."/>
            <person name="Ruckert C."/>
        </authorList>
    </citation>
    <scope>NUCLEOTIDE SEQUENCE</scope>
    <source>
        <strain evidence="1">NBRC 112290</strain>
    </source>
</reference>
<evidence type="ECO:0000313" key="1">
    <source>
        <dbReference type="EMBL" id="GMA33560.1"/>
    </source>
</evidence>
<dbReference type="Proteomes" id="UP001157161">
    <property type="component" value="Unassembled WGS sequence"/>
</dbReference>
<dbReference type="SUPFAM" id="SSF55909">
    <property type="entry name" value="Pentein"/>
    <property type="match status" value="1"/>
</dbReference>